<dbReference type="InterPro" id="IPR011990">
    <property type="entry name" value="TPR-like_helical_dom_sf"/>
</dbReference>
<dbReference type="GO" id="GO:0006508">
    <property type="term" value="P:proteolysis"/>
    <property type="evidence" value="ECO:0007669"/>
    <property type="project" value="UniProtKB-KW"/>
</dbReference>
<dbReference type="GO" id="GO:0008233">
    <property type="term" value="F:peptidase activity"/>
    <property type="evidence" value="ECO:0007669"/>
    <property type="project" value="UniProtKB-KW"/>
</dbReference>
<accession>A0ABT1MNG9</accession>
<protein>
    <submittedName>
        <fullName evidence="1">Tetratricopeptide repeat-containing serine protease family protein</fullName>
    </submittedName>
</protein>
<dbReference type="RefSeq" id="WP_255028198.1">
    <property type="nucleotide sequence ID" value="NZ_JANDHW010000015.1"/>
</dbReference>
<comment type="caution">
    <text evidence="1">The sequence shown here is derived from an EMBL/GenBank/DDBJ whole genome shotgun (WGS) entry which is preliminary data.</text>
</comment>
<gene>
    <name evidence="1" type="ORF">NMU02_12095</name>
</gene>
<reference evidence="1 2" key="1">
    <citation type="submission" date="2022-07" db="EMBL/GenBank/DDBJ databases">
        <title>Fecal culturing of patients with breast cancer.</title>
        <authorList>
            <person name="Teng N.M.Y."/>
            <person name="Kiu R."/>
            <person name="Evans R."/>
            <person name="Baker D.J."/>
            <person name="Zenner C."/>
            <person name="Robinson S.D."/>
            <person name="Hall L.J."/>
        </authorList>
    </citation>
    <scope>NUCLEOTIDE SEQUENCE [LARGE SCALE GENOMIC DNA]</scope>
    <source>
        <strain evidence="1 2">LH1063</strain>
    </source>
</reference>
<keyword evidence="2" id="KW-1185">Reference proteome</keyword>
<dbReference type="InterPro" id="IPR043504">
    <property type="entry name" value="Peptidase_S1_PA_chymotrypsin"/>
</dbReference>
<dbReference type="SUPFAM" id="SSF50494">
    <property type="entry name" value="Trypsin-like serine proteases"/>
    <property type="match status" value="1"/>
</dbReference>
<dbReference type="SMART" id="SM00028">
    <property type="entry name" value="TPR"/>
    <property type="match status" value="4"/>
</dbReference>
<evidence type="ECO:0000313" key="2">
    <source>
        <dbReference type="Proteomes" id="UP001205603"/>
    </source>
</evidence>
<dbReference type="SUPFAM" id="SSF48452">
    <property type="entry name" value="TPR-like"/>
    <property type="match status" value="1"/>
</dbReference>
<dbReference type="Gene3D" id="1.25.40.10">
    <property type="entry name" value="Tetratricopeptide repeat domain"/>
    <property type="match status" value="1"/>
</dbReference>
<organism evidence="1 2">
    <name type="scientific">Coprobacter tertius</name>
    <dbReference type="NCBI Taxonomy" id="2944915"/>
    <lineage>
        <taxon>Bacteria</taxon>
        <taxon>Pseudomonadati</taxon>
        <taxon>Bacteroidota</taxon>
        <taxon>Bacteroidia</taxon>
        <taxon>Bacteroidales</taxon>
        <taxon>Barnesiellaceae</taxon>
        <taxon>Coprobacter</taxon>
    </lineage>
</organism>
<sequence>MKRNVITFFVFLYVLLCTSQMWGQWNKKSKEWYEQVFYSPITSVEQAKRIIDSKDQLSELEGIWRLENNISVLIERNPVNGIVPETIKYRIVLLNPPGKKLGQWWDYPGNTGKRWKKGTIVGFIEPTAIRHKYKFIELYNFNDIQYLSSTAVYNFQRFTVQMYKKQNKLFDYLTREYPQPKEGVHSGKEKAPGSWEGSGYALTTDGYIATCDHVVDGARHLYVMGINGDYTQRYKAIVVTTDKESDIAIIRIKDFRFPGIDRVNYHFRNTEALEGESCFALGFPISDRLGYTIKVTEGIISATNHNLDFYQMSVPVTYGSSGGPVFDRNGMLIGHTSAGSGVFTAANFASKSTVLLKMAKSVGLNLPVDKINNDTTLILPQLVSKRKINTYLILADNIRDESDEEDEVRSPQIPSITSSNVVPKEETVWQKLEVGKYDEVDAIVDSVLRQDSKNSEMLYLRGLCRAARGRVSEALFAYNEAAKQYKNSDKMSLSDILREKAKVEASLEMYDMAEKDIISAIDLDKEDVRLYAVWGYINYYKKDYRLAVEKLSQAISIAQEKDADMYYYRALCWYNLQEMSKACADMGMAAGLGDKEAEKWMNENCNH</sequence>
<keyword evidence="1" id="KW-0378">Hydrolase</keyword>
<dbReference type="Pfam" id="PF13432">
    <property type="entry name" value="TPR_16"/>
    <property type="match status" value="1"/>
</dbReference>
<dbReference type="InterPro" id="IPR001940">
    <property type="entry name" value="Peptidase_S1C"/>
</dbReference>
<name>A0ABT1MNG9_9BACT</name>
<proteinExistence type="predicted"/>
<dbReference type="InterPro" id="IPR009003">
    <property type="entry name" value="Peptidase_S1_PA"/>
</dbReference>
<dbReference type="Proteomes" id="UP001205603">
    <property type="component" value="Unassembled WGS sequence"/>
</dbReference>
<keyword evidence="1" id="KW-0645">Protease</keyword>
<dbReference type="PANTHER" id="PTHR43019">
    <property type="entry name" value="SERINE ENDOPROTEASE DEGS"/>
    <property type="match status" value="1"/>
</dbReference>
<dbReference type="EMBL" id="JANDHW010000015">
    <property type="protein sequence ID" value="MCP9612831.1"/>
    <property type="molecule type" value="Genomic_DNA"/>
</dbReference>
<evidence type="ECO:0000313" key="1">
    <source>
        <dbReference type="EMBL" id="MCP9612831.1"/>
    </source>
</evidence>
<dbReference type="Gene3D" id="2.40.10.10">
    <property type="entry name" value="Trypsin-like serine proteases"/>
    <property type="match status" value="2"/>
</dbReference>
<dbReference type="Pfam" id="PF13365">
    <property type="entry name" value="Trypsin_2"/>
    <property type="match status" value="1"/>
</dbReference>
<dbReference type="PANTHER" id="PTHR43019:SF23">
    <property type="entry name" value="PROTEASE DO-LIKE 5, CHLOROPLASTIC"/>
    <property type="match status" value="1"/>
</dbReference>
<dbReference type="PRINTS" id="PR00834">
    <property type="entry name" value="PROTEASES2C"/>
</dbReference>
<dbReference type="InterPro" id="IPR019734">
    <property type="entry name" value="TPR_rpt"/>
</dbReference>